<name>A0A7G5XUI5_9PLAT</name>
<dbReference type="GO" id="GO:0020037">
    <property type="term" value="F:heme binding"/>
    <property type="evidence" value="ECO:0007669"/>
    <property type="project" value="InterPro"/>
</dbReference>
<evidence type="ECO:0000256" key="3">
    <source>
        <dbReference type="ARBA" id="ARBA00004673"/>
    </source>
</evidence>
<keyword evidence="9" id="KW-0479">Metal-binding</keyword>
<evidence type="ECO:0000256" key="6">
    <source>
        <dbReference type="ARBA" id="ARBA00022692"/>
    </source>
</evidence>
<comment type="catalytic activity">
    <reaction evidence="9">
        <text>4 Fe(II)-[cytochrome c] + O2 + 8 H(+)(in) = 4 Fe(III)-[cytochrome c] + 2 H2O + 4 H(+)(out)</text>
        <dbReference type="Rhea" id="RHEA:11436"/>
        <dbReference type="Rhea" id="RHEA-COMP:10350"/>
        <dbReference type="Rhea" id="RHEA-COMP:14399"/>
        <dbReference type="ChEBI" id="CHEBI:15377"/>
        <dbReference type="ChEBI" id="CHEBI:15378"/>
        <dbReference type="ChEBI" id="CHEBI:15379"/>
        <dbReference type="ChEBI" id="CHEBI:29033"/>
        <dbReference type="ChEBI" id="CHEBI:29034"/>
        <dbReference type="EC" id="7.1.1.9"/>
    </reaction>
</comment>
<keyword evidence="9" id="KW-0813">Transport</keyword>
<keyword evidence="9" id="KW-0679">Respiratory chain</keyword>
<feature type="transmembrane region" description="Helical" evidence="10">
    <location>
        <begin position="272"/>
        <end position="290"/>
    </location>
</feature>
<feature type="transmembrane region" description="Helical" evidence="10">
    <location>
        <begin position="302"/>
        <end position="326"/>
    </location>
</feature>
<feature type="transmembrane region" description="Helical" evidence="10">
    <location>
        <begin position="408"/>
        <end position="428"/>
    </location>
</feature>
<dbReference type="SUPFAM" id="SSF81442">
    <property type="entry name" value="Cytochrome c oxidase subunit I-like"/>
    <property type="match status" value="1"/>
</dbReference>
<dbReference type="EC" id="7.1.1.9" evidence="9"/>
<evidence type="ECO:0000256" key="9">
    <source>
        <dbReference type="RuleBase" id="RU000369"/>
    </source>
</evidence>
<dbReference type="RefSeq" id="YP_009922585.1">
    <property type="nucleotide sequence ID" value="NC_050390.1"/>
</dbReference>
<geneLocation type="mitochondrion" evidence="12"/>
<keyword evidence="9" id="KW-0186">Copper</keyword>
<dbReference type="InterPro" id="IPR023615">
    <property type="entry name" value="Cyt_c_Oxase_su1_BS"/>
</dbReference>
<dbReference type="GO" id="GO:0005743">
    <property type="term" value="C:mitochondrial inner membrane"/>
    <property type="evidence" value="ECO:0007669"/>
    <property type="project" value="UniProtKB-SubCell"/>
</dbReference>
<evidence type="ECO:0000256" key="8">
    <source>
        <dbReference type="ARBA" id="ARBA00023136"/>
    </source>
</evidence>
<dbReference type="PANTHER" id="PTHR10422">
    <property type="entry name" value="CYTOCHROME C OXIDASE SUBUNIT 1"/>
    <property type="match status" value="1"/>
</dbReference>
<feature type="transmembrane region" description="Helical" evidence="10">
    <location>
        <begin position="21"/>
        <end position="41"/>
    </location>
</feature>
<evidence type="ECO:0000313" key="12">
    <source>
        <dbReference type="EMBL" id="QNA49620.1"/>
    </source>
</evidence>
<reference evidence="12" key="1">
    <citation type="journal article" date="2020" name="Int. J. Biol. Macromol.">
        <title>The first mitochondrial genomes of endosymbiotic rhabdocoels illustrate evolutionary relaxation of atp8 and genome plasticity in flatworms.</title>
        <authorList>
            <person name="Monnens M."/>
            <person name="Thijs S."/>
            <person name="Briscoe A.G."/>
            <person name="Clark M."/>
            <person name="Frost E.J."/>
            <person name="Littlewood D.T.J."/>
            <person name="Sewell M."/>
            <person name="Smeets K."/>
            <person name="Artois T."/>
            <person name="Vanhove M.P.M."/>
        </authorList>
    </citation>
    <scope>NUCLEOTIDE SEQUENCE</scope>
    <source>
        <strain evidence="12">2_E1</strain>
    </source>
</reference>
<evidence type="ECO:0000256" key="5">
    <source>
        <dbReference type="ARBA" id="ARBA00015947"/>
    </source>
</evidence>
<feature type="transmembrane region" description="Helical" evidence="10">
    <location>
        <begin position="184"/>
        <end position="210"/>
    </location>
</feature>
<dbReference type="UniPathway" id="UPA00705"/>
<dbReference type="GO" id="GO:0045277">
    <property type="term" value="C:respiratory chain complex IV"/>
    <property type="evidence" value="ECO:0007669"/>
    <property type="project" value="InterPro"/>
</dbReference>
<proteinExistence type="inferred from homology"/>
<comment type="subcellular location">
    <subcellularLocation>
        <location evidence="2">Membrane</location>
        <topology evidence="2">Multi-pass membrane protein</topology>
    </subcellularLocation>
    <subcellularLocation>
        <location evidence="9">Mitochondrion inner membrane</location>
        <topology evidence="9">Multi-pass membrane protein</topology>
    </subcellularLocation>
</comment>
<organism evidence="12">
    <name type="scientific">Graffilla buccinicola</name>
    <dbReference type="NCBI Taxonomy" id="84095"/>
    <lineage>
        <taxon>Eukaryota</taxon>
        <taxon>Metazoa</taxon>
        <taxon>Spiralia</taxon>
        <taxon>Lophotrochozoa</taxon>
        <taxon>Platyhelminthes</taxon>
        <taxon>Rhabditophora</taxon>
        <taxon>Rhabdocoela</taxon>
        <taxon>Dalyellioida</taxon>
        <taxon>Graffillidae</taxon>
        <taxon>Graffilla</taxon>
    </lineage>
</organism>
<dbReference type="GeneID" id="58912146"/>
<feature type="transmembrane region" description="Helical" evidence="10">
    <location>
        <begin position="380"/>
        <end position="401"/>
    </location>
</feature>
<dbReference type="GO" id="GO:0046872">
    <property type="term" value="F:metal ion binding"/>
    <property type="evidence" value="ECO:0007669"/>
    <property type="project" value="UniProtKB-KW"/>
</dbReference>
<feature type="transmembrane region" description="Helical" evidence="10">
    <location>
        <begin position="106"/>
        <end position="126"/>
    </location>
</feature>
<dbReference type="Gene3D" id="1.20.210.10">
    <property type="entry name" value="Cytochrome c oxidase-like, subunit I domain"/>
    <property type="match status" value="1"/>
</dbReference>
<dbReference type="PROSITE" id="PS00077">
    <property type="entry name" value="COX1_CUB"/>
    <property type="match status" value="1"/>
</dbReference>
<keyword evidence="7 10" id="KW-1133">Transmembrane helix</keyword>
<feature type="transmembrane region" description="Helical" evidence="10">
    <location>
        <begin position="338"/>
        <end position="360"/>
    </location>
</feature>
<feature type="transmembrane region" description="Helical" evidence="10">
    <location>
        <begin position="448"/>
        <end position="474"/>
    </location>
</feature>
<dbReference type="EMBL" id="MT063059">
    <property type="protein sequence ID" value="QNA49620.1"/>
    <property type="molecule type" value="Genomic_DNA"/>
</dbReference>
<protein>
    <recommendedName>
        <fullName evidence="5 9">Cytochrome c oxidase subunit 1</fullName>
        <ecNumber evidence="9">7.1.1.9</ecNumber>
    </recommendedName>
</protein>
<comment type="similarity">
    <text evidence="4 9">Belongs to the heme-copper respiratory oxidase family.</text>
</comment>
<comment type="cofactor">
    <cofactor evidence="1">
        <name>heme</name>
        <dbReference type="ChEBI" id="CHEBI:30413"/>
    </cofactor>
</comment>
<dbReference type="InterPro" id="IPR036927">
    <property type="entry name" value="Cyt_c_oxase-like_su1_sf"/>
</dbReference>
<keyword evidence="9" id="KW-0349">Heme</keyword>
<evidence type="ECO:0000256" key="4">
    <source>
        <dbReference type="ARBA" id="ARBA00009578"/>
    </source>
</evidence>
<evidence type="ECO:0000256" key="2">
    <source>
        <dbReference type="ARBA" id="ARBA00004141"/>
    </source>
</evidence>
<sequence length="509" mass="55364">MLGDGSLLKWGFSVNHKYIGVLYLVFGVWMGIIGTCMSAVIRIELSTPGLWLGDGALYNNFITAHGLIMIFFFLMPGLIGGFGNMLVPIYLGVVDMAFPRLNNLGFWLLVPSAGLLFTAFLVGEGVGAGWTIYPPLSVAGGISVDFAILSLHIAGISSLLGAINFVVTVTVLSKQYWSGVQLYVWSIYITAYLLLLSLPVLAGGLTMLLVDRNFNGSFFDPAGGGDCLLFQHLFWFFGHPEVYILILPAFGLVSQMVIFYSGKEVAFGNTAMVYAMGCIGFLGFLVWAHHMYTAGLDVDTRAYFSAATIVIGVPTGVKIFSWLATLWGSAAWVEGGVVVMWVSGFLFLFTVGGLTGIVLANASIDIALHDTYYVVAHFHYVLSLGAVFSFMGALVHWWPVITGVCLDYVLMVVVFFMIFIGANLTFFPQHFMGMGGMPRRYLEYGDGFLYWNSVCSVGSLLVSLSLVLFVYALWESLAVVRGIVFGSANSSQVEWVSGSLPVSEHDFLG</sequence>
<keyword evidence="8 9" id="KW-0472">Membrane</keyword>
<keyword evidence="9" id="KW-0249">Electron transport</keyword>
<dbReference type="InterPro" id="IPR000883">
    <property type="entry name" value="Cyt_C_Oxase_1"/>
</dbReference>
<dbReference type="AlphaFoldDB" id="A0A7G5XUI5"/>
<keyword evidence="9" id="KW-0408">Iron</keyword>
<dbReference type="PROSITE" id="PS50855">
    <property type="entry name" value="COX1"/>
    <property type="match status" value="1"/>
</dbReference>
<evidence type="ECO:0000256" key="10">
    <source>
        <dbReference type="SAM" id="Phobius"/>
    </source>
</evidence>
<dbReference type="GO" id="GO:0004129">
    <property type="term" value="F:cytochrome-c oxidase activity"/>
    <property type="evidence" value="ECO:0007669"/>
    <property type="project" value="UniProtKB-EC"/>
</dbReference>
<keyword evidence="9 12" id="KW-0496">Mitochondrion</keyword>
<dbReference type="InterPro" id="IPR033944">
    <property type="entry name" value="Cyt_c_oxase_su1_dom"/>
</dbReference>
<comment type="function">
    <text evidence="9">Component of the cytochrome c oxidase, the last enzyme in the mitochondrial electron transport chain which drives oxidative phosphorylation. The respiratory chain contains 3 multisubunit complexes succinate dehydrogenase (complex II, CII), ubiquinol-cytochrome c oxidoreductase (cytochrome b-c1 complex, complex III, CIII) and cytochrome c oxidase (complex IV, CIV), that cooperate to transfer electrons derived from NADH and succinate to molecular oxygen, creating an electrochemical gradient over the inner membrane that drives transmembrane transport and the ATP synthase. Cytochrome c oxidase is the component of the respiratory chain that catalyzes the reduction of oxygen to water. Electrons originating from reduced cytochrome c in the intermembrane space (IMS) are transferred via the dinuclear copper A center (CU(A)) of subunit 2 and heme A of subunit 1 to the active site in subunit 1, a binuclear center (BNC) formed by heme A3 and copper B (CU(B)). The BNC reduces molecular oxygen to 2 water molecules using 4 electrons from cytochrome c in the IMS and 4 protons from the mitochondrial matrix.</text>
</comment>
<accession>A0A7G5XUI5</accession>
<dbReference type="InterPro" id="IPR023616">
    <property type="entry name" value="Cyt_c_oxase-like_su1_dom"/>
</dbReference>
<feature type="domain" description="Cytochrome oxidase subunit I profile" evidence="11">
    <location>
        <begin position="10"/>
        <end position="509"/>
    </location>
</feature>
<dbReference type="Pfam" id="PF00115">
    <property type="entry name" value="COX1"/>
    <property type="match status" value="1"/>
</dbReference>
<feature type="transmembrane region" description="Helical" evidence="10">
    <location>
        <begin position="146"/>
        <end position="172"/>
    </location>
</feature>
<gene>
    <name evidence="12" type="primary">cox1</name>
</gene>
<evidence type="ECO:0000256" key="7">
    <source>
        <dbReference type="ARBA" id="ARBA00022989"/>
    </source>
</evidence>
<evidence type="ECO:0000259" key="11">
    <source>
        <dbReference type="PROSITE" id="PS50855"/>
    </source>
</evidence>
<keyword evidence="6 9" id="KW-0812">Transmembrane</keyword>
<comment type="pathway">
    <text evidence="3 9">Energy metabolism; oxidative phosphorylation.</text>
</comment>
<feature type="transmembrane region" description="Helical" evidence="10">
    <location>
        <begin position="61"/>
        <end position="94"/>
    </location>
</feature>
<dbReference type="PANTHER" id="PTHR10422:SF18">
    <property type="entry name" value="CYTOCHROME C OXIDASE SUBUNIT 1"/>
    <property type="match status" value="1"/>
</dbReference>
<keyword evidence="9" id="KW-0999">Mitochondrion inner membrane</keyword>
<dbReference type="PRINTS" id="PR01165">
    <property type="entry name" value="CYCOXIDASEI"/>
</dbReference>
<dbReference type="GO" id="GO:0006123">
    <property type="term" value="P:mitochondrial electron transport, cytochrome c to oxygen"/>
    <property type="evidence" value="ECO:0007669"/>
    <property type="project" value="TreeGrafter"/>
</dbReference>
<dbReference type="CDD" id="cd01663">
    <property type="entry name" value="Cyt_c_Oxidase_I"/>
    <property type="match status" value="1"/>
</dbReference>
<evidence type="ECO:0000256" key="1">
    <source>
        <dbReference type="ARBA" id="ARBA00001971"/>
    </source>
</evidence>
<dbReference type="GO" id="GO:0015990">
    <property type="term" value="P:electron transport coupled proton transport"/>
    <property type="evidence" value="ECO:0007669"/>
    <property type="project" value="TreeGrafter"/>
</dbReference>